<proteinExistence type="predicted"/>
<organism evidence="1 2">
    <name type="scientific">Mycoplana azooxidifex</name>
    <dbReference type="NCBI Taxonomy" id="1636188"/>
    <lineage>
        <taxon>Bacteria</taxon>
        <taxon>Pseudomonadati</taxon>
        <taxon>Pseudomonadota</taxon>
        <taxon>Alphaproteobacteria</taxon>
        <taxon>Hyphomicrobiales</taxon>
        <taxon>Rhizobiaceae</taxon>
        <taxon>Mycoplana</taxon>
    </lineage>
</organism>
<reference evidence="1 2" key="1">
    <citation type="submission" date="2020-08" db="EMBL/GenBank/DDBJ databases">
        <title>Genomic Encyclopedia of Type Strains, Phase IV (KMG-IV): sequencing the most valuable type-strain genomes for metagenomic binning, comparative biology and taxonomic classification.</title>
        <authorList>
            <person name="Goeker M."/>
        </authorList>
    </citation>
    <scope>NUCLEOTIDE SEQUENCE [LARGE SCALE GENOMIC DNA]</scope>
    <source>
        <strain evidence="1 2">DSM 100211</strain>
    </source>
</reference>
<dbReference type="AlphaFoldDB" id="A0A7W6D461"/>
<dbReference type="Proteomes" id="UP000574761">
    <property type="component" value="Unassembled WGS sequence"/>
</dbReference>
<dbReference type="InterPro" id="IPR036291">
    <property type="entry name" value="NAD(P)-bd_dom_sf"/>
</dbReference>
<keyword evidence="2" id="KW-1185">Reference proteome</keyword>
<evidence type="ECO:0000313" key="2">
    <source>
        <dbReference type="Proteomes" id="UP000574761"/>
    </source>
</evidence>
<gene>
    <name evidence="1" type="ORF">GGQ64_000736</name>
</gene>
<evidence type="ECO:0000313" key="1">
    <source>
        <dbReference type="EMBL" id="MBB3975549.1"/>
    </source>
</evidence>
<name>A0A7W6D461_9HYPH</name>
<dbReference type="EMBL" id="JACIEE010000002">
    <property type="protein sequence ID" value="MBB3975549.1"/>
    <property type="molecule type" value="Genomic_DNA"/>
</dbReference>
<dbReference type="SUPFAM" id="SSF51735">
    <property type="entry name" value="NAD(P)-binding Rossmann-fold domains"/>
    <property type="match status" value="1"/>
</dbReference>
<dbReference type="Gene3D" id="3.40.50.720">
    <property type="entry name" value="NAD(P)-binding Rossmann-like Domain"/>
    <property type="match status" value="1"/>
</dbReference>
<sequence>MTQRWPITRCSRGIGRALSEAVLHAGHRLVATAREPAQLASLMRWLQETRYGL</sequence>
<protein>
    <submittedName>
        <fullName evidence="1">NAD(P)-dependent dehydrogenase (Short-subunit alcohol dehydrogenase family)</fullName>
    </submittedName>
</protein>
<comment type="caution">
    <text evidence="1">The sequence shown here is derived from an EMBL/GenBank/DDBJ whole genome shotgun (WGS) entry which is preliminary data.</text>
</comment>
<accession>A0A7W6D461</accession>